<feature type="region of interest" description="Disordered" evidence="1">
    <location>
        <begin position="72"/>
        <end position="91"/>
    </location>
</feature>
<name>G5AC65_PHYSP</name>
<dbReference type="EMBL" id="JH159163">
    <property type="protein sequence ID" value="EGZ06939.1"/>
    <property type="molecule type" value="Genomic_DNA"/>
</dbReference>
<dbReference type="GeneID" id="20651427"/>
<sequence length="106" mass="12267">YYLNKALQSVLSEFVRRTRIGLPELVELLRGQTSDDFRPNKNMIPAVLRQACRDYKYLPHLLDIAESGARVPLAGPLPRQSVRPPNHRSADERYNVLVKNIRRDQD</sequence>
<feature type="non-terminal residue" evidence="2">
    <location>
        <position position="106"/>
    </location>
</feature>
<protein>
    <submittedName>
        <fullName evidence="2">Uncharacterized protein</fullName>
    </submittedName>
</protein>
<dbReference type="AlphaFoldDB" id="G5AC65"/>
<organism evidence="2 3">
    <name type="scientific">Phytophthora sojae (strain P6497)</name>
    <name type="common">Soybean stem and root rot agent</name>
    <name type="synonym">Phytophthora megasperma f. sp. glycines</name>
    <dbReference type="NCBI Taxonomy" id="1094619"/>
    <lineage>
        <taxon>Eukaryota</taxon>
        <taxon>Sar</taxon>
        <taxon>Stramenopiles</taxon>
        <taxon>Oomycota</taxon>
        <taxon>Peronosporomycetes</taxon>
        <taxon>Peronosporales</taxon>
        <taxon>Peronosporaceae</taxon>
        <taxon>Phytophthora</taxon>
    </lineage>
</organism>
<dbReference type="SMR" id="G5AC65"/>
<dbReference type="InParanoid" id="G5AC65"/>
<evidence type="ECO:0000313" key="2">
    <source>
        <dbReference type="EMBL" id="EGZ06939.1"/>
    </source>
</evidence>
<keyword evidence="3" id="KW-1185">Reference proteome</keyword>
<proteinExistence type="predicted"/>
<feature type="non-terminal residue" evidence="2">
    <location>
        <position position="1"/>
    </location>
</feature>
<accession>G5AC65</accession>
<dbReference type="KEGG" id="psoj:PHYSODRAFT_405508"/>
<dbReference type="RefSeq" id="XP_009537703.1">
    <property type="nucleotide sequence ID" value="XM_009539408.1"/>
</dbReference>
<dbReference type="Proteomes" id="UP000002640">
    <property type="component" value="Unassembled WGS sequence"/>
</dbReference>
<gene>
    <name evidence="2" type="ORF">PHYSODRAFT_405508</name>
</gene>
<dbReference type="OMA" id="HNSHWRA"/>
<evidence type="ECO:0000256" key="1">
    <source>
        <dbReference type="SAM" id="MobiDB-lite"/>
    </source>
</evidence>
<reference evidence="2 3" key="1">
    <citation type="journal article" date="2006" name="Science">
        <title>Phytophthora genome sequences uncover evolutionary origins and mechanisms of pathogenesis.</title>
        <authorList>
            <person name="Tyler B.M."/>
            <person name="Tripathy S."/>
            <person name="Zhang X."/>
            <person name="Dehal P."/>
            <person name="Jiang R.H."/>
            <person name="Aerts A."/>
            <person name="Arredondo F.D."/>
            <person name="Baxter L."/>
            <person name="Bensasson D."/>
            <person name="Beynon J.L."/>
            <person name="Chapman J."/>
            <person name="Damasceno C.M."/>
            <person name="Dorrance A.E."/>
            <person name="Dou D."/>
            <person name="Dickerman A.W."/>
            <person name="Dubchak I.L."/>
            <person name="Garbelotto M."/>
            <person name="Gijzen M."/>
            <person name="Gordon S.G."/>
            <person name="Govers F."/>
            <person name="Grunwald N.J."/>
            <person name="Huang W."/>
            <person name="Ivors K.L."/>
            <person name="Jones R.W."/>
            <person name="Kamoun S."/>
            <person name="Krampis K."/>
            <person name="Lamour K.H."/>
            <person name="Lee M.K."/>
            <person name="McDonald W.H."/>
            <person name="Medina M."/>
            <person name="Meijer H.J."/>
            <person name="Nordberg E.K."/>
            <person name="Maclean D.J."/>
            <person name="Ospina-Giraldo M.D."/>
            <person name="Morris P.F."/>
            <person name="Phuntumart V."/>
            <person name="Putnam N.H."/>
            <person name="Rash S."/>
            <person name="Rose J.K."/>
            <person name="Sakihama Y."/>
            <person name="Salamov A.A."/>
            <person name="Savidor A."/>
            <person name="Scheuring C.F."/>
            <person name="Smith B.M."/>
            <person name="Sobral B.W."/>
            <person name="Terry A."/>
            <person name="Torto-Alalibo T.A."/>
            <person name="Win J."/>
            <person name="Xu Z."/>
            <person name="Zhang H."/>
            <person name="Grigoriev I.V."/>
            <person name="Rokhsar D.S."/>
            <person name="Boore J.L."/>
        </authorList>
    </citation>
    <scope>NUCLEOTIDE SEQUENCE [LARGE SCALE GENOMIC DNA]</scope>
    <source>
        <strain evidence="2 3">P6497</strain>
    </source>
</reference>
<evidence type="ECO:0000313" key="3">
    <source>
        <dbReference type="Proteomes" id="UP000002640"/>
    </source>
</evidence>